<name>A0A1G7CRM7_9FLAO</name>
<evidence type="ECO:0000313" key="2">
    <source>
        <dbReference type="EMBL" id="SDE41165.1"/>
    </source>
</evidence>
<dbReference type="PANTHER" id="PTHR31435">
    <property type="entry name" value="PROTEIN NATD1"/>
    <property type="match status" value="1"/>
</dbReference>
<dbReference type="SUPFAM" id="SSF55729">
    <property type="entry name" value="Acyl-CoA N-acyltransferases (Nat)"/>
    <property type="match status" value="1"/>
</dbReference>
<accession>A0A1G7CRM7</accession>
<dbReference type="EMBL" id="FNBA01000001">
    <property type="protein sequence ID" value="SDE41165.1"/>
    <property type="molecule type" value="Genomic_DNA"/>
</dbReference>
<proteinExistence type="predicted"/>
<dbReference type="PROSITE" id="PS51729">
    <property type="entry name" value="GNAT_YJDJ"/>
    <property type="match status" value="1"/>
</dbReference>
<dbReference type="OrthoDB" id="1120671at2"/>
<dbReference type="PANTHER" id="PTHR31435:SF10">
    <property type="entry name" value="BSR4717 PROTEIN"/>
    <property type="match status" value="1"/>
</dbReference>
<gene>
    <name evidence="2" type="ORF">SAMN05421855_101486</name>
</gene>
<dbReference type="Gene3D" id="3.40.630.30">
    <property type="match status" value="1"/>
</dbReference>
<dbReference type="InterPro" id="IPR045057">
    <property type="entry name" value="Gcn5-rel_NAT"/>
</dbReference>
<dbReference type="InterPro" id="IPR031165">
    <property type="entry name" value="GNAT_YJDJ"/>
</dbReference>
<dbReference type="InterPro" id="IPR016181">
    <property type="entry name" value="Acyl_CoA_acyltransferase"/>
</dbReference>
<dbReference type="Proteomes" id="UP000199321">
    <property type="component" value="Unassembled WGS sequence"/>
</dbReference>
<dbReference type="AlphaFoldDB" id="A0A1G7CRM7"/>
<sequence>MSYTLEQNTEKNRFEVKVESATAIAEYKLFPGGIAYTHTEVPKQLEGKGIGSFIAKGILDYAQEHNLHVKPYCSFIKAYIDRHPEYQQNSVFHNKDLQNEN</sequence>
<dbReference type="RefSeq" id="WP_093140001.1">
    <property type="nucleotide sequence ID" value="NZ_BMWO01000001.1"/>
</dbReference>
<reference evidence="2 3" key="1">
    <citation type="submission" date="2016-10" db="EMBL/GenBank/DDBJ databases">
        <authorList>
            <person name="de Groot N.N."/>
        </authorList>
    </citation>
    <scope>NUCLEOTIDE SEQUENCE [LARGE SCALE GENOMIC DNA]</scope>
    <source>
        <strain evidence="2 3">DSM 16195</strain>
    </source>
</reference>
<evidence type="ECO:0000313" key="3">
    <source>
        <dbReference type="Proteomes" id="UP000199321"/>
    </source>
</evidence>
<protein>
    <recommendedName>
        <fullName evidence="1">N-acetyltransferase domain-containing protein</fullName>
    </recommendedName>
</protein>
<dbReference type="STRING" id="227084.SAMN05421855_101486"/>
<evidence type="ECO:0000259" key="1">
    <source>
        <dbReference type="PROSITE" id="PS51729"/>
    </source>
</evidence>
<keyword evidence="3" id="KW-1185">Reference proteome</keyword>
<feature type="domain" description="N-acetyltransferase" evidence="1">
    <location>
        <begin position="6"/>
        <end position="91"/>
    </location>
</feature>
<dbReference type="Pfam" id="PF14542">
    <property type="entry name" value="Acetyltransf_CG"/>
    <property type="match status" value="1"/>
</dbReference>
<organism evidence="2 3">
    <name type="scientific">Ulvibacter litoralis</name>
    <dbReference type="NCBI Taxonomy" id="227084"/>
    <lineage>
        <taxon>Bacteria</taxon>
        <taxon>Pseudomonadati</taxon>
        <taxon>Bacteroidota</taxon>
        <taxon>Flavobacteriia</taxon>
        <taxon>Flavobacteriales</taxon>
        <taxon>Flavobacteriaceae</taxon>
        <taxon>Ulvibacter</taxon>
    </lineage>
</organism>